<dbReference type="PANTHER" id="PTHR36057:SF1">
    <property type="entry name" value="LIPOPROTEIN LIPID ATTACHMENT SITE-LIKE PROTEIN, PUTATIVE (DUF1223)-RELATED"/>
    <property type="match status" value="1"/>
</dbReference>
<dbReference type="InterPro" id="IPR036249">
    <property type="entry name" value="Thioredoxin-like_sf"/>
</dbReference>
<dbReference type="InterPro" id="IPR010634">
    <property type="entry name" value="DUF1223"/>
</dbReference>
<name>A0A1I3LMY9_9RHOB</name>
<protein>
    <recommendedName>
        <fullName evidence="3">DUF1223 domain-containing protein</fullName>
    </recommendedName>
</protein>
<dbReference type="EMBL" id="FOQH01000010">
    <property type="protein sequence ID" value="SFI86091.1"/>
    <property type="molecule type" value="Genomic_DNA"/>
</dbReference>
<organism evidence="1 2">
    <name type="scientific">Albimonas pacifica</name>
    <dbReference type="NCBI Taxonomy" id="1114924"/>
    <lineage>
        <taxon>Bacteria</taxon>
        <taxon>Pseudomonadati</taxon>
        <taxon>Pseudomonadota</taxon>
        <taxon>Alphaproteobacteria</taxon>
        <taxon>Rhodobacterales</taxon>
        <taxon>Paracoccaceae</taxon>
        <taxon>Albimonas</taxon>
    </lineage>
</organism>
<reference evidence="1 2" key="1">
    <citation type="submission" date="2016-10" db="EMBL/GenBank/DDBJ databases">
        <authorList>
            <person name="de Groot N.N."/>
        </authorList>
    </citation>
    <scope>NUCLEOTIDE SEQUENCE [LARGE SCALE GENOMIC DNA]</scope>
    <source>
        <strain evidence="1 2">CGMCC 1.11030</strain>
    </source>
</reference>
<dbReference type="Pfam" id="PF06764">
    <property type="entry name" value="DUF1223"/>
    <property type="match status" value="1"/>
</dbReference>
<dbReference type="Proteomes" id="UP000199377">
    <property type="component" value="Unassembled WGS sequence"/>
</dbReference>
<accession>A0A1I3LMY9</accession>
<proteinExistence type="predicted"/>
<dbReference type="SUPFAM" id="SSF52833">
    <property type="entry name" value="Thioredoxin-like"/>
    <property type="match status" value="1"/>
</dbReference>
<evidence type="ECO:0000313" key="2">
    <source>
        <dbReference type="Proteomes" id="UP000199377"/>
    </source>
</evidence>
<dbReference type="AlphaFoldDB" id="A0A1I3LMY9"/>
<evidence type="ECO:0000313" key="1">
    <source>
        <dbReference type="EMBL" id="SFI86091.1"/>
    </source>
</evidence>
<gene>
    <name evidence="1" type="ORF">SAMN05216258_110106</name>
</gene>
<dbReference type="PANTHER" id="PTHR36057">
    <property type="match status" value="1"/>
</dbReference>
<dbReference type="OrthoDB" id="9808254at2"/>
<dbReference type="RefSeq" id="WP_092863298.1">
    <property type="nucleotide sequence ID" value="NZ_FOQH01000010.1"/>
</dbReference>
<keyword evidence="2" id="KW-1185">Reference proteome</keyword>
<sequence length="273" mass="28793">MRARSRRPDRPDAATRAAPGRVLRSIRRAVAAALPLAPALLALPALLAPAPAPAEEPPAPLTVVELFTSQGCSSCPPADELLAELAARPDVLALSLHVDYWDYLGWKDAFAMPAFTKRQVAYGEAAGARSVYTPQIIVQGDARMVGSHRDKVLAAVADAAEAPRVAAISIREAGEGLEVRVRPLVAGAPGGVLWFVTFHTPAPILIPKGENAGREVQYRNVARSWMKLGRWDGTQEAVYAAPAPSGEAPEAGVAVILQQGYVGPVLAAARLGR</sequence>
<evidence type="ECO:0008006" key="3">
    <source>
        <dbReference type="Google" id="ProtNLM"/>
    </source>
</evidence>
<dbReference type="STRING" id="1114924.SAMN05216258_110106"/>